<dbReference type="InParanoid" id="A0A369JH29"/>
<gene>
    <name evidence="1" type="ORF">Hypma_013208</name>
</gene>
<dbReference type="InterPro" id="IPR032675">
    <property type="entry name" value="LRR_dom_sf"/>
</dbReference>
<dbReference type="SUPFAM" id="SSF52047">
    <property type="entry name" value="RNI-like"/>
    <property type="match status" value="1"/>
</dbReference>
<name>A0A369JH29_HYPMA</name>
<comment type="caution">
    <text evidence="1">The sequence shown here is derived from an EMBL/GenBank/DDBJ whole genome shotgun (WGS) entry which is preliminary data.</text>
</comment>
<organism evidence="1 2">
    <name type="scientific">Hypsizygus marmoreus</name>
    <name type="common">White beech mushroom</name>
    <name type="synonym">Agaricus marmoreus</name>
    <dbReference type="NCBI Taxonomy" id="39966"/>
    <lineage>
        <taxon>Eukaryota</taxon>
        <taxon>Fungi</taxon>
        <taxon>Dikarya</taxon>
        <taxon>Basidiomycota</taxon>
        <taxon>Agaricomycotina</taxon>
        <taxon>Agaricomycetes</taxon>
        <taxon>Agaricomycetidae</taxon>
        <taxon>Agaricales</taxon>
        <taxon>Tricholomatineae</taxon>
        <taxon>Lyophyllaceae</taxon>
        <taxon>Hypsizygus</taxon>
    </lineage>
</organism>
<accession>A0A369JH29</accession>
<dbReference type="EMBL" id="LUEZ02000076">
    <property type="protein sequence ID" value="RDB19715.1"/>
    <property type="molecule type" value="Genomic_DNA"/>
</dbReference>
<dbReference type="Gene3D" id="3.80.10.10">
    <property type="entry name" value="Ribonuclease Inhibitor"/>
    <property type="match status" value="1"/>
</dbReference>
<dbReference type="AlphaFoldDB" id="A0A369JH29"/>
<reference evidence="1" key="1">
    <citation type="submission" date="2018-04" db="EMBL/GenBank/DDBJ databases">
        <title>Whole genome sequencing of Hypsizygus marmoreus.</title>
        <authorList>
            <person name="Choi I.-G."/>
            <person name="Min B."/>
            <person name="Kim J.-G."/>
            <person name="Kim S."/>
            <person name="Oh Y.-L."/>
            <person name="Kong W.-S."/>
            <person name="Park H."/>
            <person name="Jeong J."/>
            <person name="Song E.-S."/>
        </authorList>
    </citation>
    <scope>NUCLEOTIDE SEQUENCE [LARGE SCALE GENOMIC DNA]</scope>
    <source>
        <strain evidence="1">51987-8</strain>
    </source>
</reference>
<evidence type="ECO:0008006" key="3">
    <source>
        <dbReference type="Google" id="ProtNLM"/>
    </source>
</evidence>
<dbReference type="OrthoDB" id="3543113at2759"/>
<evidence type="ECO:0000313" key="1">
    <source>
        <dbReference type="EMBL" id="RDB19715.1"/>
    </source>
</evidence>
<dbReference type="Proteomes" id="UP000076154">
    <property type="component" value="Unassembled WGS sequence"/>
</dbReference>
<sequence length="483" mass="53640">MDPSQPTTVFDSDRFLLTDIVPLICQQANTFAHRTAVLYALARTSRLFYEPALTCLWSELNSIVPLIKCLPADAWVESRDNLKILSLTRPILGSDLARMQIHARLVKKITVDSYGGLMIFSDTFEGLGKALMKERVLFLPNIDELSWSHFYDHDFAFIGMFLNRNIRKLSIYLSGDFISKPCNRAALIHALELPKYCPHIRWLEIGGFPYHDQVPVLIVSRTVCGLTNLHSLSLSSLSPEAFTHVASLPNLQTLQLTDVGTLSPFTLPISQSVQFPALQQAVFSKCRLVEVGTALFHAVSHSPLKQLCLHINCPSGGELEECLLQMPYTHHTAHKSLEVLSLVSAMPTMEGSGLFAGMDTDMFAMDDDISVVENDMLTMDALRPLFIFTNLSNLTLELTTGFDVDDMEIGRAWPRLYQFTLWLPKSQIHQRPRVTLKGVVALGLLCPNLSILSIAFDASTDAVNATAIPQPGPLAIETNSLLS</sequence>
<keyword evidence="2" id="KW-1185">Reference proteome</keyword>
<proteinExistence type="predicted"/>
<evidence type="ECO:0000313" key="2">
    <source>
        <dbReference type="Proteomes" id="UP000076154"/>
    </source>
</evidence>
<protein>
    <recommendedName>
        <fullName evidence="3">F-box domain-containing protein</fullName>
    </recommendedName>
</protein>